<dbReference type="InterPro" id="IPR003395">
    <property type="entry name" value="RecF/RecN/SMC_N"/>
</dbReference>
<dbReference type="STRING" id="643674.PAEH1_03515"/>
<dbReference type="OrthoDB" id="8685799at2"/>
<dbReference type="Proteomes" id="UP000189369">
    <property type="component" value="Chromosome"/>
</dbReference>
<dbReference type="InterPro" id="IPR027417">
    <property type="entry name" value="P-loop_NTPase"/>
</dbReference>
<dbReference type="PANTHER" id="PTHR32182:SF23">
    <property type="entry name" value="ATP BINDING PROTEIN"/>
    <property type="match status" value="1"/>
</dbReference>
<evidence type="ECO:0000313" key="2">
    <source>
        <dbReference type="EMBL" id="AQS50865.1"/>
    </source>
</evidence>
<dbReference type="SUPFAM" id="SSF52540">
    <property type="entry name" value="P-loop containing nucleoside triphosphate hydrolases"/>
    <property type="match status" value="1"/>
</dbReference>
<dbReference type="InterPro" id="IPR003593">
    <property type="entry name" value="AAA+_ATPase"/>
</dbReference>
<dbReference type="EMBL" id="CP019697">
    <property type="protein sequence ID" value="AQS50865.1"/>
    <property type="molecule type" value="Genomic_DNA"/>
</dbReference>
<sequence length="495" mass="55674">MMVDLNKKELSKGVRALIRNATSGNILSQSELYECYLTGKDIGETNLDRAAFYLEQLHKSMEEARFCIHKLDLYEFRRYRALHIDFEPDLTVIIGENGAGKTSVVDAIARLLSWLSNRIVKANSNGLPVLDFDINTQATDYAQIVGSFSLNETTAFDMSLVKAVSGWAGEISSRLQVSTQLGALYRLLVANEARDKTQLPVFAYYAVERTFTGSFRAGRDTELKTFLASRFNAYKDFSGANARTDSFLMRYIELCNLAGSSDGYKAKIQLVDQAIESAVPYIRKLGIDRSSGRDEVKLDNFGNRINFLQLSHGQKSLAALVGDLALRMLTLNPAMTNPLQAHGVVLIDEIELHLHPQWQQHILIRLVETFKNVQFIVTTHSPHVLSTVDKKSIRILGSGDHGTAYVEKPSFQTKGVMSSDVLEQLMGTHSVPNTKESEWITNYQALIEQGIWENDEGLRLKRKLRDHFGNDHPVIKDLAAQIHLQQLKQRIRQKG</sequence>
<dbReference type="SMART" id="SM00382">
    <property type="entry name" value="AAA"/>
    <property type="match status" value="1"/>
</dbReference>
<proteinExistence type="predicted"/>
<dbReference type="Pfam" id="PF02463">
    <property type="entry name" value="SMC_N"/>
    <property type="match status" value="1"/>
</dbReference>
<dbReference type="Gene3D" id="3.40.50.300">
    <property type="entry name" value="P-loop containing nucleotide triphosphate hydrolases"/>
    <property type="match status" value="1"/>
</dbReference>
<evidence type="ECO:0000313" key="3">
    <source>
        <dbReference type="Proteomes" id="UP000189369"/>
    </source>
</evidence>
<evidence type="ECO:0000259" key="1">
    <source>
        <dbReference type="SMART" id="SM00382"/>
    </source>
</evidence>
<dbReference type="GO" id="GO:0000731">
    <property type="term" value="P:DNA synthesis involved in DNA repair"/>
    <property type="evidence" value="ECO:0007669"/>
    <property type="project" value="TreeGrafter"/>
</dbReference>
<dbReference type="PANTHER" id="PTHR32182">
    <property type="entry name" value="DNA REPLICATION AND REPAIR PROTEIN RECF"/>
    <property type="match status" value="1"/>
</dbReference>
<reference evidence="2 3" key="1">
    <citation type="submission" date="2017-01" db="EMBL/GenBank/DDBJ databases">
        <title>Complete Genome Sequence of Paenalcaligenes hominis, Isolated from a paraplegic Patient with neurogenic bladder.</title>
        <authorList>
            <person name="Mukhopadhyay R."/>
            <person name="Joaquin J."/>
            <person name="Hogue R."/>
            <person name="Kilaru A."/>
            <person name="Jospin G."/>
            <person name="Mars K."/>
            <person name="Eisen J.A."/>
            <person name="Chaturvedi V."/>
        </authorList>
    </citation>
    <scope>NUCLEOTIDE SEQUENCE [LARGE SCALE GENOMIC DNA]</scope>
    <source>
        <strain evidence="2 3">15S00501</strain>
    </source>
</reference>
<gene>
    <name evidence="2" type="ORF">PAEH1_03515</name>
</gene>
<name>A0A1U9JYK0_9BURK</name>
<protein>
    <recommendedName>
        <fullName evidence="1">AAA+ ATPase domain-containing protein</fullName>
    </recommendedName>
</protein>
<organism evidence="2 3">
    <name type="scientific">Paenalcaligenes hominis</name>
    <dbReference type="NCBI Taxonomy" id="643674"/>
    <lineage>
        <taxon>Bacteria</taxon>
        <taxon>Pseudomonadati</taxon>
        <taxon>Pseudomonadota</taxon>
        <taxon>Betaproteobacteria</taxon>
        <taxon>Burkholderiales</taxon>
        <taxon>Alcaligenaceae</taxon>
        <taxon>Paenalcaligenes</taxon>
    </lineage>
</organism>
<dbReference type="KEGG" id="phn:PAEH1_03515"/>
<feature type="domain" description="AAA+ ATPase" evidence="1">
    <location>
        <begin position="87"/>
        <end position="399"/>
    </location>
</feature>
<dbReference type="AlphaFoldDB" id="A0A1U9JYK0"/>
<dbReference type="GO" id="GO:0006302">
    <property type="term" value="P:double-strand break repair"/>
    <property type="evidence" value="ECO:0007669"/>
    <property type="project" value="TreeGrafter"/>
</dbReference>
<accession>A0A1U9JYK0</accession>